<dbReference type="EMBL" id="FR824095">
    <property type="protein sequence ID" value="CCA18421.1"/>
    <property type="molecule type" value="Genomic_DNA"/>
</dbReference>
<dbReference type="HOGENOM" id="CLU_060041_0_0_1"/>
<dbReference type="GO" id="GO:0005634">
    <property type="term" value="C:nucleus"/>
    <property type="evidence" value="ECO:0007669"/>
    <property type="project" value="UniProtKB-SubCell"/>
</dbReference>
<evidence type="ECO:0000256" key="1">
    <source>
        <dbReference type="ARBA" id="ARBA00004123"/>
    </source>
</evidence>
<sequence>MNECTAEAEWKSERTELLNTIKRQEDYASKLTKRFKILQDTLLRQQNVLDQYQKTLLKVRFPLHAIREEQRSVDVVETSDSTGNSQPPLSSINSSELCSRRQEAKPAPNLEPAPVVDDCSIMNESMLNSGYEENTENMDPLDNSSDDDEVETIKENAKSAESAKPQWIQCKRNYTMACKDFSRTKKYKIDESMKLHVPGRLANMDFPSPRNTLLPKTKQSDYSYVEVVRNRDVRATLPAHDCRDCSKYYDAIAKMDFPMKSSDAYDMVDSHKMKCSRHRARFEPYQTPDDFWRLSFPDSPE</sequence>
<reference evidence="6" key="2">
    <citation type="submission" date="2011-02" db="EMBL/GenBank/DDBJ databases">
        <authorList>
            <person name="MacLean D."/>
        </authorList>
    </citation>
    <scope>NUCLEOTIDE SEQUENCE</scope>
</reference>
<dbReference type="Pfam" id="PF08573">
    <property type="entry name" value="SAE2"/>
    <property type="match status" value="2"/>
</dbReference>
<dbReference type="EMBL" id="FR824093">
    <property type="protein sequence ID" value="CCA18306.1"/>
    <property type="molecule type" value="Genomic_DNA"/>
</dbReference>
<feature type="region of interest" description="Disordered" evidence="4">
    <location>
        <begin position="73"/>
        <end position="115"/>
    </location>
</feature>
<evidence type="ECO:0000313" key="6">
    <source>
        <dbReference type="EMBL" id="CCA18306.1"/>
    </source>
</evidence>
<organism evidence="6">
    <name type="scientific">Albugo laibachii Nc14</name>
    <dbReference type="NCBI Taxonomy" id="890382"/>
    <lineage>
        <taxon>Eukaryota</taxon>
        <taxon>Sar</taxon>
        <taxon>Stramenopiles</taxon>
        <taxon>Oomycota</taxon>
        <taxon>Peronosporomycetes</taxon>
        <taxon>Albuginales</taxon>
        <taxon>Albuginaceae</taxon>
        <taxon>Albugo</taxon>
    </lineage>
</organism>
<feature type="domain" description="DNA endonuclease activator Ctp1 C-terminal" evidence="5">
    <location>
        <begin position="266"/>
        <end position="299"/>
    </location>
</feature>
<keyword evidence="3" id="KW-0539">Nucleus</keyword>
<feature type="domain" description="DNA endonuclease activator Ctp1 C-terminal" evidence="5">
    <location>
        <begin position="224"/>
        <end position="260"/>
    </location>
</feature>
<dbReference type="GO" id="GO:0003684">
    <property type="term" value="F:damaged DNA binding"/>
    <property type="evidence" value="ECO:0007669"/>
    <property type="project" value="TreeGrafter"/>
</dbReference>
<gene>
    <name evidence="6" type="primary">AlNc14C48G3845</name>
    <name evidence="7" type="synonym">AlNc14C50G3945</name>
    <name evidence="6" type="ORF">ALNC14_044490</name>
    <name evidence="7" type="ORF">ALNC14_045640</name>
</gene>
<dbReference type="PANTHER" id="PTHR15107:SF0">
    <property type="entry name" value="DNA ENDONUCLEASE ACTIVATOR CTP1 C-TERMINAL DOMAIN-CONTAINING PROTEIN"/>
    <property type="match status" value="1"/>
</dbReference>
<dbReference type="GO" id="GO:0010792">
    <property type="term" value="P:DNA double-strand break processing involved in repair via single-strand annealing"/>
    <property type="evidence" value="ECO:0007669"/>
    <property type="project" value="TreeGrafter"/>
</dbReference>
<comment type="subcellular location">
    <subcellularLocation>
        <location evidence="1">Nucleus</location>
    </subcellularLocation>
</comment>
<evidence type="ECO:0000256" key="4">
    <source>
        <dbReference type="SAM" id="MobiDB-lite"/>
    </source>
</evidence>
<evidence type="ECO:0000256" key="3">
    <source>
        <dbReference type="ARBA" id="ARBA00023242"/>
    </source>
</evidence>
<feature type="compositionally biased region" description="Polar residues" evidence="4">
    <location>
        <begin position="78"/>
        <end position="97"/>
    </location>
</feature>
<reference evidence="6" key="1">
    <citation type="journal article" date="2011" name="PLoS Biol.">
        <title>Gene gain and loss during evolution of obligate parasitism in the white rust pathogen of Arabidopsis thaliana.</title>
        <authorList>
            <person name="Kemen E."/>
            <person name="Gardiner A."/>
            <person name="Schultz-Larsen T."/>
            <person name="Kemen A.C."/>
            <person name="Balmuth A.L."/>
            <person name="Robert-Seilaniantz A."/>
            <person name="Bailey K."/>
            <person name="Holub E."/>
            <person name="Studholme D.J."/>
            <person name="Maclean D."/>
            <person name="Jones J.D."/>
        </authorList>
    </citation>
    <scope>NUCLEOTIDE SEQUENCE</scope>
</reference>
<evidence type="ECO:0000313" key="7">
    <source>
        <dbReference type="EMBL" id="CCA18421.1"/>
    </source>
</evidence>
<proteinExistence type="predicted"/>
<protein>
    <submittedName>
        <fullName evidence="6">Uncharacterized protein AlNc14C48G3845</fullName>
    </submittedName>
    <submittedName>
        <fullName evidence="7">Uncharacterized protein AlNc14C50G3945</fullName>
    </submittedName>
</protein>
<name>F0WAY4_9STRA</name>
<dbReference type="AlphaFoldDB" id="F0WAY4"/>
<dbReference type="InterPro" id="IPR033316">
    <property type="entry name" value="RBBP8-like"/>
</dbReference>
<keyword evidence="2" id="KW-0227">DNA damage</keyword>
<accession>F0WAY4</accession>
<dbReference type="PANTHER" id="PTHR15107">
    <property type="entry name" value="RETINOBLASTOMA BINDING PROTEIN 8"/>
    <property type="match status" value="1"/>
</dbReference>
<dbReference type="InterPro" id="IPR013882">
    <property type="entry name" value="Ctp1_C"/>
</dbReference>
<evidence type="ECO:0000259" key="5">
    <source>
        <dbReference type="Pfam" id="PF08573"/>
    </source>
</evidence>
<evidence type="ECO:0000256" key="2">
    <source>
        <dbReference type="ARBA" id="ARBA00022763"/>
    </source>
</evidence>